<dbReference type="AlphaFoldDB" id="A0A8H9LEB8"/>
<reference evidence="2" key="2">
    <citation type="submission" date="2020-09" db="EMBL/GenBank/DDBJ databases">
        <authorList>
            <person name="Sun Q."/>
            <person name="Zhou Y."/>
        </authorList>
    </citation>
    <scope>NUCLEOTIDE SEQUENCE</scope>
    <source>
        <strain evidence="2">CGMCC 4.7138</strain>
    </source>
</reference>
<reference evidence="2" key="1">
    <citation type="journal article" date="2014" name="Int. J. Syst. Evol. Microbiol.">
        <title>Complete genome sequence of Corynebacterium casei LMG S-19264T (=DSM 44701T), isolated from a smear-ripened cheese.</title>
        <authorList>
            <consortium name="US DOE Joint Genome Institute (JGI-PGF)"/>
            <person name="Walter F."/>
            <person name="Albersmeier A."/>
            <person name="Kalinowski J."/>
            <person name="Ruckert C."/>
        </authorList>
    </citation>
    <scope>NUCLEOTIDE SEQUENCE</scope>
    <source>
        <strain evidence="2">CGMCC 4.7138</strain>
    </source>
</reference>
<dbReference type="Proteomes" id="UP000653480">
    <property type="component" value="Unassembled WGS sequence"/>
</dbReference>
<dbReference type="EMBL" id="BMMN01000018">
    <property type="protein sequence ID" value="GGO29680.1"/>
    <property type="molecule type" value="Genomic_DNA"/>
</dbReference>
<name>A0A8H9LEB8_9ACTN</name>
<keyword evidence="1" id="KW-1133">Transmembrane helix</keyword>
<sequence>MFLAALILVVATDAYFIVTTLADLFPFNNVREAKRSEKLTEVAVNGPIMALPALLLVWAAAAGLPALAYAGAAVELLAVLSGLALWWLPYLAGVTVPWATAGTGETWAALHARTYAKTVIVLPRRGDAPRPNLEHMILHALMLTAACCALAAAMTL</sequence>
<dbReference type="GeneID" id="97250751"/>
<dbReference type="OrthoDB" id="674252at2"/>
<protein>
    <submittedName>
        <fullName evidence="2">Uncharacterized protein</fullName>
    </submittedName>
</protein>
<dbReference type="RefSeq" id="WP_142574990.1">
    <property type="nucleotide sequence ID" value="NZ_BMMN01000018.1"/>
</dbReference>
<gene>
    <name evidence="2" type="ORF">GCM10011574_65250</name>
</gene>
<feature type="transmembrane region" description="Helical" evidence="1">
    <location>
        <begin position="67"/>
        <end position="88"/>
    </location>
</feature>
<keyword evidence="1" id="KW-0812">Transmembrane</keyword>
<evidence type="ECO:0000256" key="1">
    <source>
        <dbReference type="SAM" id="Phobius"/>
    </source>
</evidence>
<feature type="transmembrane region" description="Helical" evidence="1">
    <location>
        <begin position="42"/>
        <end position="60"/>
    </location>
</feature>
<feature type="transmembrane region" description="Helical" evidence="1">
    <location>
        <begin position="136"/>
        <end position="154"/>
    </location>
</feature>
<keyword evidence="1" id="KW-0472">Membrane</keyword>
<comment type="caution">
    <text evidence="2">The sequence shown here is derived from an EMBL/GenBank/DDBJ whole genome shotgun (WGS) entry which is preliminary data.</text>
</comment>
<organism evidence="2 3">
    <name type="scientific">Microbispora bryophytorum</name>
    <dbReference type="NCBI Taxonomy" id="1460882"/>
    <lineage>
        <taxon>Bacteria</taxon>
        <taxon>Bacillati</taxon>
        <taxon>Actinomycetota</taxon>
        <taxon>Actinomycetes</taxon>
        <taxon>Streptosporangiales</taxon>
        <taxon>Streptosporangiaceae</taxon>
        <taxon>Microbispora</taxon>
    </lineage>
</organism>
<proteinExistence type="predicted"/>
<evidence type="ECO:0000313" key="2">
    <source>
        <dbReference type="EMBL" id="GGO29680.1"/>
    </source>
</evidence>
<keyword evidence="3" id="KW-1185">Reference proteome</keyword>
<evidence type="ECO:0000313" key="3">
    <source>
        <dbReference type="Proteomes" id="UP000653480"/>
    </source>
</evidence>
<accession>A0A8H9LEB8</accession>